<sequence length="193" mass="21725">MLIPALPLGFFGFALSFYCNLKLRVPYIFYKRVEYFSLFPTYAALGMSLSSYILYFISVNPQIPFKHEVIATHSAIVLGGILILIGFISFRKNVFFCAFLSLSFAAFAYVKISATIAFSWIQGSPSDGLKGDYYVVAFHIYTIVAFVLIGMIMCFYAAKTKSLNPQQKLPAKHKIYIINNDNIVLPITVCQKC</sequence>
<evidence type="ECO:0000313" key="2">
    <source>
        <dbReference type="WBParaSite" id="ES5_v2.g22199.t1"/>
    </source>
</evidence>
<evidence type="ECO:0000313" key="1">
    <source>
        <dbReference type="Proteomes" id="UP000887579"/>
    </source>
</evidence>
<proteinExistence type="predicted"/>
<dbReference type="Proteomes" id="UP000887579">
    <property type="component" value="Unplaced"/>
</dbReference>
<organism evidence="1 2">
    <name type="scientific">Panagrolaimus sp. ES5</name>
    <dbReference type="NCBI Taxonomy" id="591445"/>
    <lineage>
        <taxon>Eukaryota</taxon>
        <taxon>Metazoa</taxon>
        <taxon>Ecdysozoa</taxon>
        <taxon>Nematoda</taxon>
        <taxon>Chromadorea</taxon>
        <taxon>Rhabditida</taxon>
        <taxon>Tylenchina</taxon>
        <taxon>Panagrolaimomorpha</taxon>
        <taxon>Panagrolaimoidea</taxon>
        <taxon>Panagrolaimidae</taxon>
        <taxon>Panagrolaimus</taxon>
    </lineage>
</organism>
<protein>
    <submittedName>
        <fullName evidence="2">NADH dehydrogenase subunit 6</fullName>
    </submittedName>
</protein>
<accession>A0AC34FY10</accession>
<reference evidence="2" key="1">
    <citation type="submission" date="2022-11" db="UniProtKB">
        <authorList>
            <consortium name="WormBaseParasite"/>
        </authorList>
    </citation>
    <scope>IDENTIFICATION</scope>
</reference>
<name>A0AC34FY10_9BILA</name>
<dbReference type="WBParaSite" id="ES5_v2.g22199.t1">
    <property type="protein sequence ID" value="ES5_v2.g22199.t1"/>
    <property type="gene ID" value="ES5_v2.g22199"/>
</dbReference>